<sequence length="233" mass="25976">MIKPLDQVRSIEAYTVNHTAKLQNRFVSPGSILEKLMDFAASAPDFRRSDKGNIRHRLDDIIILMISGRACGYVGCADIIEFGRHNINKFREMGMFRNGMPSEAALCRVEQGIDDLAMADKMQHSVETFHRKLIKSSRGKEIICVDGKAERGTVLENGRNPDIVSAYSFNTGMMLVTEACQEKSNEIKAVPLLTDKIVISGKIVTADAMSMQKDIIDIIRRKGGDFLIEPKAN</sequence>
<gene>
    <name evidence="3" type="ORF">ERS852554_01170</name>
</gene>
<feature type="domain" description="Transposase IS4-like" evidence="1">
    <location>
        <begin position="163"/>
        <end position="233"/>
    </location>
</feature>
<dbReference type="GO" id="GO:0003677">
    <property type="term" value="F:DNA binding"/>
    <property type="evidence" value="ECO:0007669"/>
    <property type="project" value="InterPro"/>
</dbReference>
<dbReference type="GO" id="GO:0006313">
    <property type="term" value="P:DNA transposition"/>
    <property type="evidence" value="ECO:0007669"/>
    <property type="project" value="InterPro"/>
</dbReference>
<evidence type="ECO:0000313" key="3">
    <source>
        <dbReference type="EMBL" id="CUP60216.1"/>
    </source>
</evidence>
<evidence type="ECO:0000259" key="1">
    <source>
        <dbReference type="Pfam" id="PF01609"/>
    </source>
</evidence>
<dbReference type="PANTHER" id="PTHR30298:SF0">
    <property type="entry name" value="PROTEIN YBFL-RELATED"/>
    <property type="match status" value="1"/>
</dbReference>
<feature type="domain" description="H repeat-associated protein N-terminal" evidence="2">
    <location>
        <begin position="43"/>
        <end position="119"/>
    </location>
</feature>
<dbReference type="NCBIfam" id="NF033564">
    <property type="entry name" value="transpos_ISAs1"/>
    <property type="match status" value="1"/>
</dbReference>
<dbReference type="GO" id="GO:0004803">
    <property type="term" value="F:transposase activity"/>
    <property type="evidence" value="ECO:0007669"/>
    <property type="project" value="InterPro"/>
</dbReference>
<dbReference type="Proteomes" id="UP000095788">
    <property type="component" value="Unassembled WGS sequence"/>
</dbReference>
<dbReference type="InterPro" id="IPR047647">
    <property type="entry name" value="ISAs1_transpos"/>
</dbReference>
<evidence type="ECO:0000259" key="2">
    <source>
        <dbReference type="Pfam" id="PF13808"/>
    </source>
</evidence>
<dbReference type="PANTHER" id="PTHR30298">
    <property type="entry name" value="H REPEAT-ASSOCIATED PREDICTED TRANSPOSASE"/>
    <property type="match status" value="1"/>
</dbReference>
<dbReference type="EMBL" id="CZBF01000002">
    <property type="protein sequence ID" value="CUP60216.1"/>
    <property type="molecule type" value="Genomic_DNA"/>
</dbReference>
<dbReference type="InterPro" id="IPR032806">
    <property type="entry name" value="YbfD_N"/>
</dbReference>
<dbReference type="Pfam" id="PF01609">
    <property type="entry name" value="DDE_Tnp_1"/>
    <property type="match status" value="1"/>
</dbReference>
<dbReference type="Pfam" id="PF13808">
    <property type="entry name" value="DDE_Tnp_1_assoc"/>
    <property type="match status" value="1"/>
</dbReference>
<accession>A0A174PKC3</accession>
<dbReference type="InterPro" id="IPR002559">
    <property type="entry name" value="Transposase_11"/>
</dbReference>
<dbReference type="InterPro" id="IPR051698">
    <property type="entry name" value="Transposase_11-like"/>
</dbReference>
<proteinExistence type="predicted"/>
<reference evidence="3 4" key="1">
    <citation type="submission" date="2015-09" db="EMBL/GenBank/DDBJ databases">
        <authorList>
            <consortium name="Pathogen Informatics"/>
        </authorList>
    </citation>
    <scope>NUCLEOTIDE SEQUENCE [LARGE SCALE GENOMIC DNA]</scope>
    <source>
        <strain evidence="3 4">2789STDY5834942</strain>
    </source>
</reference>
<name>A0A174PKC3_BACUN</name>
<protein>
    <submittedName>
        <fullName evidence="3">Transposase</fullName>
    </submittedName>
</protein>
<organism evidence="3 4">
    <name type="scientific">Bacteroides uniformis</name>
    <dbReference type="NCBI Taxonomy" id="820"/>
    <lineage>
        <taxon>Bacteria</taxon>
        <taxon>Pseudomonadati</taxon>
        <taxon>Bacteroidota</taxon>
        <taxon>Bacteroidia</taxon>
        <taxon>Bacteroidales</taxon>
        <taxon>Bacteroidaceae</taxon>
        <taxon>Bacteroides</taxon>
    </lineage>
</organism>
<dbReference type="AlphaFoldDB" id="A0A174PKC3"/>
<evidence type="ECO:0000313" key="4">
    <source>
        <dbReference type="Proteomes" id="UP000095788"/>
    </source>
</evidence>